<evidence type="ECO:0008006" key="3">
    <source>
        <dbReference type="Google" id="ProtNLM"/>
    </source>
</evidence>
<keyword evidence="2" id="KW-1185">Reference proteome</keyword>
<comment type="caution">
    <text evidence="1">The sequence shown here is derived from an EMBL/GenBank/DDBJ whole genome shotgun (WGS) entry which is preliminary data.</text>
</comment>
<proteinExistence type="predicted"/>
<sequence>MTDEKLDLLLRQALNLEIADHDIQIDAAKIKSDRNTTSWKYWKHFPAAAASVAVLTLSSMMVCAAWHYLSAKDVAGKAADPHLAQEFEQNNWIDGCETQTYGDYDVTLLGVVSGNEISSHLSKDDSGNIDGDKTYVAVAISHSDCSPMPDPLNIGSDSVQFYVSPYIKGLDPAKYNISVLGVNNTVFLSDGIQYQLLGMDTIAAFAGQGIYLGVSEGSNYNPNAYLYDSASGTLTRNESFNGVNALFTLPVDPTMGDSEKATNLIDAMDHYESGGESTIILSEADLWLNSITPETISENAVPLESSRKTVSTDEFFQYTGNDVSNDSDTGSLILKEYFPDGTGMSEWMTRSGTSMEDAFVETYTLNKDGTITILKYVPNLNK</sequence>
<evidence type="ECO:0000313" key="1">
    <source>
        <dbReference type="EMBL" id="MEQ2578773.1"/>
    </source>
</evidence>
<accession>A0ABV1I1G4</accession>
<evidence type="ECO:0000313" key="2">
    <source>
        <dbReference type="Proteomes" id="UP001470288"/>
    </source>
</evidence>
<protein>
    <recommendedName>
        <fullName evidence="3">DUF4179 domain-containing protein</fullName>
    </recommendedName>
</protein>
<gene>
    <name evidence="1" type="ORF">WMO62_07955</name>
</gene>
<reference evidence="1 2" key="1">
    <citation type="submission" date="2024-03" db="EMBL/GenBank/DDBJ databases">
        <title>Human intestinal bacterial collection.</title>
        <authorList>
            <person name="Pauvert C."/>
            <person name="Hitch T.C.A."/>
            <person name="Clavel T."/>
        </authorList>
    </citation>
    <scope>NUCLEOTIDE SEQUENCE [LARGE SCALE GENOMIC DNA]</scope>
    <source>
        <strain evidence="1 2">CLA-AA-H78B</strain>
    </source>
</reference>
<name>A0ABV1I1G4_9FIRM</name>
<dbReference type="RefSeq" id="WP_349144337.1">
    <property type="nucleotide sequence ID" value="NZ_JBBMFC010000011.1"/>
</dbReference>
<dbReference type="Proteomes" id="UP001470288">
    <property type="component" value="Unassembled WGS sequence"/>
</dbReference>
<dbReference type="EMBL" id="JBBMFC010000011">
    <property type="protein sequence ID" value="MEQ2578773.1"/>
    <property type="molecule type" value="Genomic_DNA"/>
</dbReference>
<organism evidence="1 2">
    <name type="scientific">Hominiventricola aquisgranensis</name>
    <dbReference type="NCBI Taxonomy" id="3133164"/>
    <lineage>
        <taxon>Bacteria</taxon>
        <taxon>Bacillati</taxon>
        <taxon>Bacillota</taxon>
        <taxon>Clostridia</taxon>
        <taxon>Lachnospirales</taxon>
        <taxon>Lachnospiraceae</taxon>
        <taxon>Hominiventricola</taxon>
    </lineage>
</organism>